<dbReference type="InterPro" id="IPR015847">
    <property type="entry name" value="ExoRNase_PH_dom2"/>
</dbReference>
<evidence type="ECO:0000259" key="1">
    <source>
        <dbReference type="Pfam" id="PF03725"/>
    </source>
</evidence>
<organism evidence="2 3">
    <name type="scientific">Takifugu bimaculatus</name>
    <dbReference type="NCBI Taxonomy" id="433685"/>
    <lineage>
        <taxon>Eukaryota</taxon>
        <taxon>Metazoa</taxon>
        <taxon>Chordata</taxon>
        <taxon>Craniata</taxon>
        <taxon>Vertebrata</taxon>
        <taxon>Euteleostomi</taxon>
        <taxon>Actinopterygii</taxon>
        <taxon>Neopterygii</taxon>
        <taxon>Teleostei</taxon>
        <taxon>Neoteleostei</taxon>
        <taxon>Acanthomorphata</taxon>
        <taxon>Eupercaria</taxon>
        <taxon>Tetraodontiformes</taxon>
        <taxon>Tetradontoidea</taxon>
        <taxon>Tetraodontidae</taxon>
        <taxon>Takifugu</taxon>
    </lineage>
</organism>
<dbReference type="PANTHER" id="PTHR11252">
    <property type="entry name" value="POLYRIBONUCLEOTIDE NUCLEOTIDYLTRANSFERASE"/>
    <property type="match status" value="1"/>
</dbReference>
<evidence type="ECO:0000313" key="2">
    <source>
        <dbReference type="EMBL" id="TNM99513.1"/>
    </source>
</evidence>
<dbReference type="GO" id="GO:0000958">
    <property type="term" value="P:mitochondrial mRNA catabolic process"/>
    <property type="evidence" value="ECO:0007669"/>
    <property type="project" value="TreeGrafter"/>
</dbReference>
<dbReference type="InterPro" id="IPR036345">
    <property type="entry name" value="ExoRNase_PH_dom2_sf"/>
</dbReference>
<feature type="domain" description="Exoribonuclease phosphorolytic" evidence="1">
    <location>
        <begin position="120"/>
        <end position="183"/>
    </location>
</feature>
<dbReference type="InterPro" id="IPR012162">
    <property type="entry name" value="PNPase"/>
</dbReference>
<reference evidence="2 3" key="1">
    <citation type="submission" date="2019-04" db="EMBL/GenBank/DDBJ databases">
        <title>The sequence and de novo assembly of Takifugu bimaculatus genome using PacBio and Hi-C technologies.</title>
        <authorList>
            <person name="Xu P."/>
            <person name="Liu B."/>
            <person name="Zhou Z."/>
        </authorList>
    </citation>
    <scope>NUCLEOTIDE SEQUENCE [LARGE SCALE GENOMIC DNA]</scope>
    <source>
        <strain evidence="2">TB-2018</strain>
        <tissue evidence="2">Muscle</tissue>
    </source>
</reference>
<dbReference type="GO" id="GO:0000175">
    <property type="term" value="F:3'-5'-RNA exonuclease activity"/>
    <property type="evidence" value="ECO:0007669"/>
    <property type="project" value="TreeGrafter"/>
</dbReference>
<gene>
    <name evidence="2" type="ORF">fugu_012546</name>
</gene>
<keyword evidence="3" id="KW-1185">Reference proteome</keyword>
<proteinExistence type="predicted"/>
<comment type="caution">
    <text evidence="2">The sequence shown here is derived from an EMBL/GenBank/DDBJ whole genome shotgun (WGS) entry which is preliminary data.</text>
</comment>
<dbReference type="InterPro" id="IPR020568">
    <property type="entry name" value="Ribosomal_Su5_D2-typ_SF"/>
</dbReference>
<dbReference type="Pfam" id="PF03725">
    <property type="entry name" value="RNase_PH_C"/>
    <property type="match status" value="1"/>
</dbReference>
<evidence type="ECO:0000313" key="3">
    <source>
        <dbReference type="Proteomes" id="UP000516260"/>
    </source>
</evidence>
<sequence>MRYFLRLGHSFARLQVRLCHQSVYSSHSNPRRVGVDLGEKKLEIASGRLARFADGSAVVQLGETSVMVTAVSKTKPSSSQFMPLVVICNLLAVDGVNDPDVLAINAASAALALSDIPWNGPVGAVRVGLVDGELLINPTRAEMSSSTLNLVVAGRSEQSMMIEASAENVLQQDFCHAVKVGIKHTQQIIHAIQQLAREQKITKRTPVQALLSSS</sequence>
<name>A0A4Z2C5R0_9TELE</name>
<dbReference type="GO" id="GO:0004654">
    <property type="term" value="F:polyribonucleotide nucleotidyltransferase activity"/>
    <property type="evidence" value="ECO:0007669"/>
    <property type="project" value="InterPro"/>
</dbReference>
<dbReference type="SUPFAM" id="SSF54211">
    <property type="entry name" value="Ribosomal protein S5 domain 2-like"/>
    <property type="match status" value="1"/>
</dbReference>
<dbReference type="AlphaFoldDB" id="A0A4Z2C5R0"/>
<protein>
    <recommendedName>
        <fullName evidence="1">Exoribonuclease phosphorolytic domain-containing protein</fullName>
    </recommendedName>
</protein>
<dbReference type="GO" id="GO:0000965">
    <property type="term" value="P:mitochondrial RNA 3'-end processing"/>
    <property type="evidence" value="ECO:0007669"/>
    <property type="project" value="TreeGrafter"/>
</dbReference>
<dbReference type="SUPFAM" id="SSF55666">
    <property type="entry name" value="Ribonuclease PH domain 2-like"/>
    <property type="match status" value="1"/>
</dbReference>
<dbReference type="Gene3D" id="3.30.230.70">
    <property type="entry name" value="GHMP Kinase, N-terminal domain"/>
    <property type="match status" value="2"/>
</dbReference>
<dbReference type="Proteomes" id="UP000516260">
    <property type="component" value="Chromosome 13"/>
</dbReference>
<dbReference type="GO" id="GO:0005829">
    <property type="term" value="C:cytosol"/>
    <property type="evidence" value="ECO:0007669"/>
    <property type="project" value="TreeGrafter"/>
</dbReference>
<dbReference type="GO" id="GO:0003723">
    <property type="term" value="F:RNA binding"/>
    <property type="evidence" value="ECO:0007669"/>
    <property type="project" value="InterPro"/>
</dbReference>
<accession>A0A4Z2C5R0</accession>
<dbReference type="GO" id="GO:0005739">
    <property type="term" value="C:mitochondrion"/>
    <property type="evidence" value="ECO:0007669"/>
    <property type="project" value="TreeGrafter"/>
</dbReference>
<dbReference type="EMBL" id="SWLE01000005">
    <property type="protein sequence ID" value="TNM99513.1"/>
    <property type="molecule type" value="Genomic_DNA"/>
</dbReference>
<dbReference type="PANTHER" id="PTHR11252:SF0">
    <property type="entry name" value="POLYRIBONUCLEOTIDE NUCLEOTIDYLTRANSFERASE 1, MITOCHONDRIAL"/>
    <property type="match status" value="1"/>
</dbReference>
<dbReference type="InterPro" id="IPR027408">
    <property type="entry name" value="PNPase/RNase_PH_dom_sf"/>
</dbReference>